<evidence type="ECO:0000256" key="1">
    <source>
        <dbReference type="SAM" id="MobiDB-lite"/>
    </source>
</evidence>
<sequence>MKNWSRRGVCRPSPARRVVRWRRGRKVLQLAGHASVGGQPRDAPSARRLGWSSGRAHRPGKTGLAGVAARSRILLPVDETRVSPSSGRWSRFIRQLYHFASAQTGRLPRDSGHKTVSQ</sequence>
<name>A0A3S5C5B1_9PLAT</name>
<evidence type="ECO:0000313" key="2">
    <source>
        <dbReference type="EMBL" id="VEL36353.1"/>
    </source>
</evidence>
<protein>
    <submittedName>
        <fullName evidence="2">Uncharacterized protein</fullName>
    </submittedName>
</protein>
<accession>A0A3S5C5B1</accession>
<reference evidence="2" key="1">
    <citation type="submission" date="2018-11" db="EMBL/GenBank/DDBJ databases">
        <authorList>
            <consortium name="Pathogen Informatics"/>
        </authorList>
    </citation>
    <scope>NUCLEOTIDE SEQUENCE</scope>
</reference>
<dbReference type="EMBL" id="CAAALY010252031">
    <property type="protein sequence ID" value="VEL36353.1"/>
    <property type="molecule type" value="Genomic_DNA"/>
</dbReference>
<gene>
    <name evidence="2" type="ORF">PXEA_LOCUS29793</name>
</gene>
<evidence type="ECO:0000313" key="3">
    <source>
        <dbReference type="Proteomes" id="UP000784294"/>
    </source>
</evidence>
<organism evidence="2 3">
    <name type="scientific">Protopolystoma xenopodis</name>
    <dbReference type="NCBI Taxonomy" id="117903"/>
    <lineage>
        <taxon>Eukaryota</taxon>
        <taxon>Metazoa</taxon>
        <taxon>Spiralia</taxon>
        <taxon>Lophotrochozoa</taxon>
        <taxon>Platyhelminthes</taxon>
        <taxon>Monogenea</taxon>
        <taxon>Polyopisthocotylea</taxon>
        <taxon>Polystomatidea</taxon>
        <taxon>Polystomatidae</taxon>
        <taxon>Protopolystoma</taxon>
    </lineage>
</organism>
<dbReference type="AlphaFoldDB" id="A0A3S5C5B1"/>
<keyword evidence="3" id="KW-1185">Reference proteome</keyword>
<dbReference type="Proteomes" id="UP000784294">
    <property type="component" value="Unassembled WGS sequence"/>
</dbReference>
<proteinExistence type="predicted"/>
<feature type="region of interest" description="Disordered" evidence="1">
    <location>
        <begin position="31"/>
        <end position="64"/>
    </location>
</feature>
<comment type="caution">
    <text evidence="2">The sequence shown here is derived from an EMBL/GenBank/DDBJ whole genome shotgun (WGS) entry which is preliminary data.</text>
</comment>